<keyword evidence="3" id="KW-0274">FAD</keyword>
<dbReference type="Pfam" id="PF01565">
    <property type="entry name" value="FAD_binding_4"/>
    <property type="match status" value="1"/>
</dbReference>
<gene>
    <name evidence="7" type="ORF">VM1G_05873</name>
</gene>
<organism evidence="7 8">
    <name type="scientific">Cytospora mali</name>
    <name type="common">Apple Valsa canker fungus</name>
    <name type="synonym">Valsa mali</name>
    <dbReference type="NCBI Taxonomy" id="578113"/>
    <lineage>
        <taxon>Eukaryota</taxon>
        <taxon>Fungi</taxon>
        <taxon>Dikarya</taxon>
        <taxon>Ascomycota</taxon>
        <taxon>Pezizomycotina</taxon>
        <taxon>Sordariomycetes</taxon>
        <taxon>Sordariomycetidae</taxon>
        <taxon>Diaporthales</taxon>
        <taxon>Cytosporaceae</taxon>
        <taxon>Cytospora</taxon>
    </lineage>
</organism>
<feature type="signal peptide" evidence="5">
    <location>
        <begin position="1"/>
        <end position="23"/>
    </location>
</feature>
<dbReference type="InterPro" id="IPR016166">
    <property type="entry name" value="FAD-bd_PCMH"/>
</dbReference>
<evidence type="ECO:0000256" key="5">
    <source>
        <dbReference type="SAM" id="SignalP"/>
    </source>
</evidence>
<dbReference type="PANTHER" id="PTHR42973:SF34">
    <property type="entry name" value="FAD BINDING DOMAIN PROTEIN (AFU_ORTHOLOGUE AFUA_3G02770)"/>
    <property type="match status" value="1"/>
</dbReference>
<dbReference type="InterPro" id="IPR016169">
    <property type="entry name" value="FAD-bd_PCMH_sub2"/>
</dbReference>
<dbReference type="AlphaFoldDB" id="A0A194W2C5"/>
<sequence length="571" mass="61892">MPTRKRIVSYLFAILGICNGVTTTENLLQELVYLGVDIDTGTSTIGGLGSSISDGCHFVVSTSQSSLPLNLENSGLKAYNQSNLQCDALALSFGTDRIVESDDQSAYDTSLSEYWSAQQSEVTPDCLFRPAHAKEIAAAILLTRLTECQFAVKSGGHAAFKGASNIENGLTIDLGELDHKALSPKGDIASIGTGNTWYGVYTALEPLNRTVVGGRVASVGVGGLVLGGGISYLSNMYGWACDNIAEYEVVTASGAILYASETSHPDLYWALRGGGNNFGIVTRFTAYAYPQGQMWGGDRVYPIAVNKSLIQNFVAFGRGSNGTFEDPNAAIIMSFAFDTSSGAWLAVTSLEYAFPQQNGSHPAVFDDFFHVPGILSDGTANKFMSELTHDLDLLSPRGYRDTYWEVTFLLDERIISAVLEIWQEEAEKLITILGSGFQVPALDFQVITEPQLEYMRRAGGNALGLADEGSGPLVTAHWTYMWDDASEDSAIFEGYQRIVNRTKTAGEALGVNHRFIYMNYASQFQDPVSGYGPENKARLLAVSGKYDPHGVFQILQPGYFKLDKTSAEITL</sequence>
<dbReference type="InterPro" id="IPR006094">
    <property type="entry name" value="Oxid_FAD_bind_N"/>
</dbReference>
<evidence type="ECO:0000313" key="8">
    <source>
        <dbReference type="Proteomes" id="UP000078559"/>
    </source>
</evidence>
<feature type="chain" id="PRO_5008267041" evidence="5">
    <location>
        <begin position="24"/>
        <end position="571"/>
    </location>
</feature>
<dbReference type="InterPro" id="IPR050416">
    <property type="entry name" value="FAD-linked_Oxidoreductase"/>
</dbReference>
<keyword evidence="8" id="KW-1185">Reference proteome</keyword>
<dbReference type="EMBL" id="CM003103">
    <property type="protein sequence ID" value="KUI70427.1"/>
    <property type="molecule type" value="Genomic_DNA"/>
</dbReference>
<keyword evidence="4" id="KW-0560">Oxidoreductase</keyword>
<dbReference type="GO" id="GO:0071949">
    <property type="term" value="F:FAD binding"/>
    <property type="evidence" value="ECO:0007669"/>
    <property type="project" value="InterPro"/>
</dbReference>
<dbReference type="InterPro" id="IPR036318">
    <property type="entry name" value="FAD-bd_PCMH-like_sf"/>
</dbReference>
<evidence type="ECO:0000256" key="4">
    <source>
        <dbReference type="ARBA" id="ARBA00023002"/>
    </source>
</evidence>
<name>A0A194W2C5_CYTMA</name>
<comment type="similarity">
    <text evidence="1">Belongs to the oxygen-dependent FAD-linked oxidoreductase family.</text>
</comment>
<keyword evidence="2" id="KW-0285">Flavoprotein</keyword>
<evidence type="ECO:0000256" key="1">
    <source>
        <dbReference type="ARBA" id="ARBA00005466"/>
    </source>
</evidence>
<reference evidence="7" key="1">
    <citation type="submission" date="2014-12" db="EMBL/GenBank/DDBJ databases">
        <title>Genome Sequence of Valsa Canker Pathogens Uncovers a Specific Adaption of Colonization on Woody Bark.</title>
        <authorList>
            <person name="Yin Z."/>
            <person name="Liu H."/>
            <person name="Gao X."/>
            <person name="Li Z."/>
            <person name="Song N."/>
            <person name="Ke X."/>
            <person name="Dai Q."/>
            <person name="Wu Y."/>
            <person name="Sun Y."/>
            <person name="Xu J.-R."/>
            <person name="Kang Z.K."/>
            <person name="Wang L."/>
            <person name="Huang L."/>
        </authorList>
    </citation>
    <scope>NUCLEOTIDE SEQUENCE [LARGE SCALE GENOMIC DNA]</scope>
    <source>
        <strain evidence="7">03-8</strain>
    </source>
</reference>
<protein>
    <submittedName>
        <fullName evidence="7">Bifunctional solanapyrone synthase</fullName>
    </submittedName>
</protein>
<proteinExistence type="inferred from homology"/>
<evidence type="ECO:0000256" key="2">
    <source>
        <dbReference type="ARBA" id="ARBA00022630"/>
    </source>
</evidence>
<dbReference type="SUPFAM" id="SSF56176">
    <property type="entry name" value="FAD-binding/transporter-associated domain-like"/>
    <property type="match status" value="1"/>
</dbReference>
<feature type="domain" description="FAD-binding PCMH-type" evidence="6">
    <location>
        <begin position="120"/>
        <end position="291"/>
    </location>
</feature>
<dbReference type="PROSITE" id="PS51387">
    <property type="entry name" value="FAD_PCMH"/>
    <property type="match status" value="1"/>
</dbReference>
<dbReference type="OrthoDB" id="2151789at2759"/>
<evidence type="ECO:0000259" key="6">
    <source>
        <dbReference type="PROSITE" id="PS51387"/>
    </source>
</evidence>
<dbReference type="PANTHER" id="PTHR42973">
    <property type="entry name" value="BINDING OXIDOREDUCTASE, PUTATIVE (AFU_ORTHOLOGUE AFUA_1G17690)-RELATED"/>
    <property type="match status" value="1"/>
</dbReference>
<dbReference type="Gene3D" id="3.30.465.10">
    <property type="match status" value="1"/>
</dbReference>
<evidence type="ECO:0000256" key="3">
    <source>
        <dbReference type="ARBA" id="ARBA00022827"/>
    </source>
</evidence>
<dbReference type="GO" id="GO:0016491">
    <property type="term" value="F:oxidoreductase activity"/>
    <property type="evidence" value="ECO:0007669"/>
    <property type="project" value="UniProtKB-KW"/>
</dbReference>
<accession>A0A194W2C5</accession>
<keyword evidence="5" id="KW-0732">Signal</keyword>
<evidence type="ECO:0000313" key="7">
    <source>
        <dbReference type="EMBL" id="KUI70427.1"/>
    </source>
</evidence>
<dbReference type="Proteomes" id="UP000078559">
    <property type="component" value="Chromosome 6"/>
</dbReference>
<dbReference type="SMR" id="A0A194W2C5"/>